<comment type="caution">
    <text evidence="2">The sequence shown here is derived from an EMBL/GenBank/DDBJ whole genome shotgun (WGS) entry which is preliminary data.</text>
</comment>
<evidence type="ECO:0000313" key="2">
    <source>
        <dbReference type="EMBL" id="TXS91396.1"/>
    </source>
</evidence>
<dbReference type="PANTHER" id="PTHR32063:SF14">
    <property type="entry name" value="BLL4319 PROTEIN"/>
    <property type="match status" value="1"/>
</dbReference>
<dbReference type="Proteomes" id="UP000321039">
    <property type="component" value="Unassembled WGS sequence"/>
</dbReference>
<feature type="transmembrane region" description="Helical" evidence="1">
    <location>
        <begin position="386"/>
        <end position="407"/>
    </location>
</feature>
<keyword evidence="1" id="KW-0812">Transmembrane</keyword>
<feature type="transmembrane region" description="Helical" evidence="1">
    <location>
        <begin position="880"/>
        <end position="900"/>
    </location>
</feature>
<feature type="transmembrane region" description="Helical" evidence="1">
    <location>
        <begin position="428"/>
        <end position="451"/>
    </location>
</feature>
<dbReference type="EMBL" id="VRZA01000006">
    <property type="protein sequence ID" value="TXS91396.1"/>
    <property type="molecule type" value="Genomic_DNA"/>
</dbReference>
<name>A0A5C8ZSF8_9GAMM</name>
<protein>
    <submittedName>
        <fullName evidence="2">Efflux RND transporter permease subunit</fullName>
    </submittedName>
</protein>
<keyword evidence="1" id="KW-0472">Membrane</keyword>
<feature type="transmembrane region" description="Helical" evidence="1">
    <location>
        <begin position="853"/>
        <end position="873"/>
    </location>
</feature>
<feature type="transmembrane region" description="Helical" evidence="1">
    <location>
        <begin position="982"/>
        <end position="1002"/>
    </location>
</feature>
<dbReference type="Gene3D" id="1.20.1640.10">
    <property type="entry name" value="Multidrug efflux transporter AcrB transmembrane domain"/>
    <property type="match status" value="2"/>
</dbReference>
<dbReference type="Gene3D" id="3.30.70.1430">
    <property type="entry name" value="Multidrug efflux transporter AcrB pore domain"/>
    <property type="match status" value="2"/>
</dbReference>
<feature type="transmembrane region" description="Helical" evidence="1">
    <location>
        <begin position="950"/>
        <end position="970"/>
    </location>
</feature>
<dbReference type="GO" id="GO:0042910">
    <property type="term" value="F:xenobiotic transmembrane transporter activity"/>
    <property type="evidence" value="ECO:0007669"/>
    <property type="project" value="TreeGrafter"/>
</dbReference>
<dbReference type="Gene3D" id="3.30.70.1440">
    <property type="entry name" value="Multidrug efflux transporter AcrB pore domain"/>
    <property type="match status" value="1"/>
</dbReference>
<reference evidence="2 3" key="1">
    <citation type="submission" date="2019-08" db="EMBL/GenBank/DDBJ databases">
        <title>Parahaliea maris sp. nov., isolated from the surface seawater.</title>
        <authorList>
            <person name="Liu Y."/>
        </authorList>
    </citation>
    <scope>NUCLEOTIDE SEQUENCE [LARGE SCALE GENOMIC DNA]</scope>
    <source>
        <strain evidence="2 3">HSLHS9</strain>
    </source>
</reference>
<dbReference type="InterPro" id="IPR027463">
    <property type="entry name" value="AcrB_DN_DC_subdom"/>
</dbReference>
<gene>
    <name evidence="2" type="ORF">FV139_16885</name>
</gene>
<feature type="transmembrane region" description="Helical" evidence="1">
    <location>
        <begin position="360"/>
        <end position="380"/>
    </location>
</feature>
<dbReference type="Pfam" id="PF00873">
    <property type="entry name" value="ACR_tran"/>
    <property type="match status" value="1"/>
</dbReference>
<dbReference type="AlphaFoldDB" id="A0A5C8ZSF8"/>
<dbReference type="InterPro" id="IPR001036">
    <property type="entry name" value="Acrflvin-R"/>
</dbReference>
<proteinExistence type="predicted"/>
<feature type="transmembrane region" description="Helical" evidence="1">
    <location>
        <begin position="333"/>
        <end position="353"/>
    </location>
</feature>
<feature type="transmembrane region" description="Helical" evidence="1">
    <location>
        <begin position="463"/>
        <end position="486"/>
    </location>
</feature>
<dbReference type="SUPFAM" id="SSF82693">
    <property type="entry name" value="Multidrug efflux transporter AcrB pore domain, PN1, PN2, PC1 and PC2 subdomains"/>
    <property type="match status" value="3"/>
</dbReference>
<dbReference type="Gene3D" id="3.30.2090.10">
    <property type="entry name" value="Multidrug efflux transporter AcrB TolC docking domain, DN and DC subdomains"/>
    <property type="match status" value="2"/>
</dbReference>
<organism evidence="2 3">
    <name type="scientific">Parahaliea maris</name>
    <dbReference type="NCBI Taxonomy" id="2716870"/>
    <lineage>
        <taxon>Bacteria</taxon>
        <taxon>Pseudomonadati</taxon>
        <taxon>Pseudomonadota</taxon>
        <taxon>Gammaproteobacteria</taxon>
        <taxon>Cellvibrionales</taxon>
        <taxon>Halieaceae</taxon>
        <taxon>Parahaliea</taxon>
    </lineage>
</organism>
<feature type="transmembrane region" description="Helical" evidence="1">
    <location>
        <begin position="522"/>
        <end position="540"/>
    </location>
</feature>
<evidence type="ECO:0000256" key="1">
    <source>
        <dbReference type="SAM" id="Phobius"/>
    </source>
</evidence>
<feature type="transmembrane region" description="Helical" evidence="1">
    <location>
        <begin position="906"/>
        <end position="930"/>
    </location>
</feature>
<sequence length="1030" mass="111178">MKLSDLSVQRPVFATVLALLLAVFGVMAFLQLSTREYPDVAIPAVSVSTVYRGAAADVVESRITQPLEDELGGIEGVRAIRSSSIDGRSNINIEFVLSRDLDAAANDVRDKVSRALGRLPQEAESPTVSKADSDASPIIFISIEGRNMPQVEVVDYAERYLRDRFAAVDGVASVNTYGGGARSMRIWIDRHKLNARRLSIGDVMDALQRENIELPAGLVESSAMEFPLRLQRAYSSEEDFRQLVVTRGSDGHLVRLGEVARVELGSENTRRLFITNGRESMALGVVKQSNANTVEVLDAIHKEIEAIREDLPEGMGISSSGDASAFIRAAIGGVYWTLLITTGLVALVIFLFLGAFRATLVPVVCIPLSLLAGCIALLVFGYSINLITLLAMVLAIGLVVDDAIVVLENIHRRIEEGEPPLLAASRGAGQVGFAVIATTAVLLAVFTPIVFMEDMTGRLFSELAVAICVAVIASSVLALSLVPMLCSKLMSAKERKSWLHRGTDRFLDALAEAYRRSLDWSLRHPLLMLAVVLGAVALAWKEAGALRLEQVPIEDQDTVMVMVRADTGTNIETMRGIIQELQTPLLERQKDGTIPRVLFVSPFRGGTTPDFAFARVSLVSPGERDYSSFELRDEMMGYWRDLPGLSVMAFLPAGLGQRGANTPVEFVLQGPDYESLAEWRDTVIAAAGDSGLFGNLNSDLRETQQQLHVTTDLARAAALGVSARELGEALQSLMAEQQATTFSERGEEYPVIVQLERSQRASPDDIRNIFVRGDSGELVQLANLVSLESVASIAALQRYNRMRAVTIEGSLAPGVALGDALAFLENVAKTELPPSAKVDYKGESLNYKESTGAIYATFGMALLVTFLVMAAQFESFVHPTVIMVTVPLAIVGGLAGLVITGQSFNIFSQIGLLMLIGIATKNGILLVEFINQLRDEGIAFKEAIVQACGLRLRPVLMTTVSTLVGAMPLLLMTGPGSASRNVLGAVILFGVATATLFTLYVVPGLYNLLARRTGSPGDIARQMQALEGQH</sequence>
<dbReference type="GO" id="GO:0005886">
    <property type="term" value="C:plasma membrane"/>
    <property type="evidence" value="ECO:0007669"/>
    <property type="project" value="TreeGrafter"/>
</dbReference>
<dbReference type="PANTHER" id="PTHR32063">
    <property type="match status" value="1"/>
</dbReference>
<dbReference type="SUPFAM" id="SSF82714">
    <property type="entry name" value="Multidrug efflux transporter AcrB TolC docking domain, DN and DC subdomains"/>
    <property type="match status" value="2"/>
</dbReference>
<evidence type="ECO:0000313" key="3">
    <source>
        <dbReference type="Proteomes" id="UP000321039"/>
    </source>
</evidence>
<accession>A0A5C8ZSF8</accession>
<dbReference type="PRINTS" id="PR00702">
    <property type="entry name" value="ACRIFLAVINRP"/>
</dbReference>
<feature type="transmembrane region" description="Helical" evidence="1">
    <location>
        <begin position="12"/>
        <end position="32"/>
    </location>
</feature>
<dbReference type="SUPFAM" id="SSF82866">
    <property type="entry name" value="Multidrug efflux transporter AcrB transmembrane domain"/>
    <property type="match status" value="2"/>
</dbReference>
<dbReference type="Gene3D" id="3.30.70.1320">
    <property type="entry name" value="Multidrug efflux transporter AcrB pore domain like"/>
    <property type="match status" value="1"/>
</dbReference>
<dbReference type="RefSeq" id="WP_148069630.1">
    <property type="nucleotide sequence ID" value="NZ_VRZA01000006.1"/>
</dbReference>
<keyword evidence="3" id="KW-1185">Reference proteome</keyword>
<keyword evidence="1" id="KW-1133">Transmembrane helix</keyword>